<accession>A0AAD4XBL9</accession>
<evidence type="ECO:0000313" key="1">
    <source>
        <dbReference type="EMBL" id="KAI3891158.1"/>
    </source>
</evidence>
<keyword evidence="2" id="KW-1185">Reference proteome</keyword>
<protein>
    <submittedName>
        <fullName evidence="1">Uncharacterized protein</fullName>
    </submittedName>
</protein>
<reference evidence="1" key="1">
    <citation type="submission" date="2022-04" db="EMBL/GenBank/DDBJ databases">
        <title>A functionally conserved STORR gene fusion in Papaver species that diverged 16.8 million years ago.</title>
        <authorList>
            <person name="Catania T."/>
        </authorList>
    </citation>
    <scope>NUCLEOTIDE SEQUENCE</scope>
    <source>
        <strain evidence="1">S-188037</strain>
    </source>
</reference>
<name>A0AAD4XBL9_9MAGN</name>
<sequence>MYSLESKEGATSSAADLTDKLSIGEKKDVLNIFCFSTAAESQVQNSEDSKEGATSLAAIVEKIDVSIFRFSTAAESQVQNSEECKEGATSLANVFQFSTAEKMGESINS</sequence>
<proteinExistence type="predicted"/>
<dbReference type="EMBL" id="JAJJMB010012081">
    <property type="protein sequence ID" value="KAI3891158.1"/>
    <property type="molecule type" value="Genomic_DNA"/>
</dbReference>
<comment type="caution">
    <text evidence="1">The sequence shown here is derived from an EMBL/GenBank/DDBJ whole genome shotgun (WGS) entry which is preliminary data.</text>
</comment>
<organism evidence="1 2">
    <name type="scientific">Papaver atlanticum</name>
    <dbReference type="NCBI Taxonomy" id="357466"/>
    <lineage>
        <taxon>Eukaryota</taxon>
        <taxon>Viridiplantae</taxon>
        <taxon>Streptophyta</taxon>
        <taxon>Embryophyta</taxon>
        <taxon>Tracheophyta</taxon>
        <taxon>Spermatophyta</taxon>
        <taxon>Magnoliopsida</taxon>
        <taxon>Ranunculales</taxon>
        <taxon>Papaveraceae</taxon>
        <taxon>Papaveroideae</taxon>
        <taxon>Papaver</taxon>
    </lineage>
</organism>
<gene>
    <name evidence="1" type="ORF">MKW98_007463</name>
</gene>
<dbReference type="AlphaFoldDB" id="A0AAD4XBL9"/>
<evidence type="ECO:0000313" key="2">
    <source>
        <dbReference type="Proteomes" id="UP001202328"/>
    </source>
</evidence>
<dbReference type="Proteomes" id="UP001202328">
    <property type="component" value="Unassembled WGS sequence"/>
</dbReference>